<protein>
    <submittedName>
        <fullName evidence="1">Uncharacterized protein</fullName>
    </submittedName>
</protein>
<evidence type="ECO:0000313" key="2">
    <source>
        <dbReference type="Proteomes" id="UP000034932"/>
    </source>
</evidence>
<dbReference type="EMBL" id="LBVW01000019">
    <property type="protein sequence ID" value="KKQ93097.1"/>
    <property type="molecule type" value="Genomic_DNA"/>
</dbReference>
<evidence type="ECO:0000313" key="1">
    <source>
        <dbReference type="EMBL" id="KKQ93097.1"/>
    </source>
</evidence>
<organism evidence="1 2">
    <name type="scientific">Candidatus Woesebacteria bacterium GW2011_GWB1_39_10b</name>
    <dbReference type="NCBI Taxonomy" id="1618573"/>
    <lineage>
        <taxon>Bacteria</taxon>
        <taxon>Candidatus Woeseibacteriota</taxon>
    </lineage>
</organism>
<reference evidence="1 2" key="1">
    <citation type="journal article" date="2015" name="Nature">
        <title>rRNA introns, odd ribosomes, and small enigmatic genomes across a large radiation of phyla.</title>
        <authorList>
            <person name="Brown C.T."/>
            <person name="Hug L.A."/>
            <person name="Thomas B.C."/>
            <person name="Sharon I."/>
            <person name="Castelle C.J."/>
            <person name="Singh A."/>
            <person name="Wilkins M.J."/>
            <person name="Williams K.H."/>
            <person name="Banfield J.F."/>
        </authorList>
    </citation>
    <scope>NUCLEOTIDE SEQUENCE [LARGE SCALE GENOMIC DNA]</scope>
</reference>
<dbReference type="STRING" id="1618573.UT19_C0019G0008"/>
<sequence>MGYFGSHGGSWVAPGSGNIGLAIKSQLNANRPNPQVNTRGFSLNYILERDAGKRKTPEMEWGVFIHIKESNYR</sequence>
<comment type="caution">
    <text evidence="1">The sequence shown here is derived from an EMBL/GenBank/DDBJ whole genome shotgun (WGS) entry which is preliminary data.</text>
</comment>
<proteinExistence type="predicted"/>
<gene>
    <name evidence="1" type="ORF">UT19_C0019G0008</name>
</gene>
<name>A0A0G0LPY3_9BACT</name>
<dbReference type="AlphaFoldDB" id="A0A0G0LPY3"/>
<dbReference type="Proteomes" id="UP000034932">
    <property type="component" value="Unassembled WGS sequence"/>
</dbReference>
<accession>A0A0G0LPY3</accession>